<evidence type="ECO:0000256" key="6">
    <source>
        <dbReference type="ARBA" id="ARBA00023136"/>
    </source>
</evidence>
<dbReference type="AlphaFoldDB" id="A0A1M7R6P1"/>
<proteinExistence type="inferred from homology"/>
<keyword evidence="10" id="KW-1185">Reference proteome</keyword>
<feature type="coiled-coil region" evidence="7">
    <location>
        <begin position="238"/>
        <end position="265"/>
    </location>
</feature>
<accession>A0A1M7R6P1</accession>
<dbReference type="PANTHER" id="PTHR30386:SF28">
    <property type="entry name" value="EXPORTED PROTEIN"/>
    <property type="match status" value="1"/>
</dbReference>
<reference evidence="10" key="1">
    <citation type="submission" date="2016-11" db="EMBL/GenBank/DDBJ databases">
        <authorList>
            <person name="Varghese N."/>
            <person name="Submissions S."/>
        </authorList>
    </citation>
    <scope>NUCLEOTIDE SEQUENCE [LARGE SCALE GENOMIC DNA]</scope>
    <source>
        <strain evidence="10">Sac-22</strain>
    </source>
</reference>
<dbReference type="InterPro" id="IPR050739">
    <property type="entry name" value="MFP"/>
</dbReference>
<keyword evidence="7" id="KW-0175">Coiled coil</keyword>
<dbReference type="RefSeq" id="WP_072788270.1">
    <property type="nucleotide sequence ID" value="NZ_FRCX01000013.1"/>
</dbReference>
<feature type="coiled-coil region" evidence="7">
    <location>
        <begin position="140"/>
        <end position="174"/>
    </location>
</feature>
<comment type="similarity">
    <text evidence="2">Belongs to the membrane fusion protein (MFP) (TC 8.A.1) family.</text>
</comment>
<dbReference type="STRING" id="551987.SAMN05192549_1134"/>
<keyword evidence="5 8" id="KW-1133">Transmembrane helix</keyword>
<feature type="transmembrane region" description="Helical" evidence="8">
    <location>
        <begin position="21"/>
        <end position="48"/>
    </location>
</feature>
<keyword evidence="3" id="KW-0813">Transport</keyword>
<keyword evidence="4 8" id="KW-0812">Transmembrane</keyword>
<evidence type="ECO:0000313" key="9">
    <source>
        <dbReference type="EMBL" id="SHN41802.1"/>
    </source>
</evidence>
<dbReference type="GO" id="GO:0016020">
    <property type="term" value="C:membrane"/>
    <property type="evidence" value="ECO:0007669"/>
    <property type="project" value="UniProtKB-SubCell"/>
</dbReference>
<protein>
    <submittedName>
        <fullName evidence="9">Membrane fusion protein</fullName>
    </submittedName>
</protein>
<dbReference type="PRINTS" id="PR01490">
    <property type="entry name" value="RTXTOXIND"/>
</dbReference>
<evidence type="ECO:0000256" key="7">
    <source>
        <dbReference type="SAM" id="Coils"/>
    </source>
</evidence>
<sequence>MSQLFRPEAVAHKNQRLHGAIVLASTWSYLALTLFFCIIVVAVFIFAFTHGFTRKETVSGIVVPDRGVVRIAAPQSGVITGIQAKEGDLLQVGDPVFVLTSERTSTKGDTQAAINEALSSRMGYLNKEIQHQGVQSGNKEKEIHQRLDNLNASLKQLDGELALQRRKADILRELAANLNSLAVEGTISRNSASQKTAEMLEQQARISAIEGQRLTTQREIAALTALQADLPLQSSREASTLKRNMEELRQEASENEAKRQLVVRADASGRLAGIVVDQGQPVSMEQRLGSLLPADSKLEAELYVPTRAAGFIRPGTEVLLRYDAFPYQKFGQFHGRIREVSMTTISPIELQPAGAVQAGPGHSAMLTEPVYRVRVSLHAQDVVAGGRSYLLKPGMQLSATLVLEHRTLVEWILEPLLGITSRL</sequence>
<evidence type="ECO:0000256" key="2">
    <source>
        <dbReference type="ARBA" id="ARBA00009477"/>
    </source>
</evidence>
<evidence type="ECO:0000256" key="1">
    <source>
        <dbReference type="ARBA" id="ARBA00004167"/>
    </source>
</evidence>
<dbReference type="PANTHER" id="PTHR30386">
    <property type="entry name" value="MEMBRANE FUSION SUBUNIT OF EMRAB-TOLC MULTIDRUG EFFLUX PUMP"/>
    <property type="match status" value="1"/>
</dbReference>
<evidence type="ECO:0000256" key="4">
    <source>
        <dbReference type="ARBA" id="ARBA00022692"/>
    </source>
</evidence>
<evidence type="ECO:0000313" key="10">
    <source>
        <dbReference type="Proteomes" id="UP000184339"/>
    </source>
</evidence>
<dbReference type="EMBL" id="FRCX01000013">
    <property type="protein sequence ID" value="SHN41802.1"/>
    <property type="molecule type" value="Genomic_DNA"/>
</dbReference>
<dbReference type="GO" id="GO:0009306">
    <property type="term" value="P:protein secretion"/>
    <property type="evidence" value="ECO:0007669"/>
    <property type="project" value="InterPro"/>
</dbReference>
<dbReference type="OrthoDB" id="9775513at2"/>
<dbReference type="SUPFAM" id="SSF51230">
    <property type="entry name" value="Single hybrid motif"/>
    <property type="match status" value="1"/>
</dbReference>
<dbReference type="InterPro" id="IPR011053">
    <property type="entry name" value="Single_hybrid_motif"/>
</dbReference>
<evidence type="ECO:0000256" key="3">
    <source>
        <dbReference type="ARBA" id="ARBA00022448"/>
    </source>
</evidence>
<organism evidence="9 10">
    <name type="scientific">Duganella sacchari</name>
    <dbReference type="NCBI Taxonomy" id="551987"/>
    <lineage>
        <taxon>Bacteria</taxon>
        <taxon>Pseudomonadati</taxon>
        <taxon>Pseudomonadota</taxon>
        <taxon>Betaproteobacteria</taxon>
        <taxon>Burkholderiales</taxon>
        <taxon>Oxalobacteraceae</taxon>
        <taxon>Telluria group</taxon>
        <taxon>Duganella</taxon>
    </lineage>
</organism>
<evidence type="ECO:0000256" key="8">
    <source>
        <dbReference type="SAM" id="Phobius"/>
    </source>
</evidence>
<dbReference type="InterPro" id="IPR006144">
    <property type="entry name" value="Secretion_HlyD_CS"/>
</dbReference>
<dbReference type="Gene3D" id="2.40.50.100">
    <property type="match status" value="1"/>
</dbReference>
<comment type="subcellular location">
    <subcellularLocation>
        <location evidence="1">Membrane</location>
        <topology evidence="1">Single-pass membrane protein</topology>
    </subcellularLocation>
</comment>
<name>A0A1M7R6P1_9BURK</name>
<gene>
    <name evidence="9" type="ORF">SAMN05192549_1134</name>
</gene>
<dbReference type="Proteomes" id="UP000184339">
    <property type="component" value="Unassembled WGS sequence"/>
</dbReference>
<keyword evidence="6 8" id="KW-0472">Membrane</keyword>
<dbReference type="PROSITE" id="PS00543">
    <property type="entry name" value="HLYD_FAMILY"/>
    <property type="match status" value="1"/>
</dbReference>
<evidence type="ECO:0000256" key="5">
    <source>
        <dbReference type="ARBA" id="ARBA00022989"/>
    </source>
</evidence>
<dbReference type="Gene3D" id="2.40.30.170">
    <property type="match status" value="1"/>
</dbReference>